<dbReference type="KEGG" id="gtr:GLOTRDRAFT_135203"/>
<sequence length="260" mass="30226">MPPTRGNKVNPKRNCRTPAAKPQPPSGKEHNPWLEPQDFSRWEKPLDQSVWDLKVLEHQAHVDAVYDIVPFWLKGIEAAERGQTLRMMDFLESLDTQEEGRRGEDEEETDNPFLQPARADNWAQWYDSSDEPQGESAARDDWGRPAGYAGQEWEESGDSEEEWRKTLEECERVSPWSKVNVMRDEDEASKGWIGQGQKKFRRSSRSMDGFHQDPSSLIELIASKQGVDPQRRKNMHRFLELPVEEKLQTIEAIIRDLRSR</sequence>
<dbReference type="RefSeq" id="XP_007860924.1">
    <property type="nucleotide sequence ID" value="XM_007862733.1"/>
</dbReference>
<organism evidence="2 3">
    <name type="scientific">Gloeophyllum trabeum (strain ATCC 11539 / FP-39264 / Madison 617)</name>
    <name type="common">Brown rot fungus</name>
    <dbReference type="NCBI Taxonomy" id="670483"/>
    <lineage>
        <taxon>Eukaryota</taxon>
        <taxon>Fungi</taxon>
        <taxon>Dikarya</taxon>
        <taxon>Basidiomycota</taxon>
        <taxon>Agaricomycotina</taxon>
        <taxon>Agaricomycetes</taxon>
        <taxon>Gloeophyllales</taxon>
        <taxon>Gloeophyllaceae</taxon>
        <taxon>Gloeophyllum</taxon>
    </lineage>
</organism>
<reference evidence="2 3" key="1">
    <citation type="journal article" date="2012" name="Science">
        <title>The Paleozoic origin of enzymatic lignin decomposition reconstructed from 31 fungal genomes.</title>
        <authorList>
            <person name="Floudas D."/>
            <person name="Binder M."/>
            <person name="Riley R."/>
            <person name="Barry K."/>
            <person name="Blanchette R.A."/>
            <person name="Henrissat B."/>
            <person name="Martinez A.T."/>
            <person name="Otillar R."/>
            <person name="Spatafora J.W."/>
            <person name="Yadav J.S."/>
            <person name="Aerts A."/>
            <person name="Benoit I."/>
            <person name="Boyd A."/>
            <person name="Carlson A."/>
            <person name="Copeland A."/>
            <person name="Coutinho P.M."/>
            <person name="de Vries R.P."/>
            <person name="Ferreira P."/>
            <person name="Findley K."/>
            <person name="Foster B."/>
            <person name="Gaskell J."/>
            <person name="Glotzer D."/>
            <person name="Gorecki P."/>
            <person name="Heitman J."/>
            <person name="Hesse C."/>
            <person name="Hori C."/>
            <person name="Igarashi K."/>
            <person name="Jurgens J.A."/>
            <person name="Kallen N."/>
            <person name="Kersten P."/>
            <person name="Kohler A."/>
            <person name="Kuees U."/>
            <person name="Kumar T.K.A."/>
            <person name="Kuo A."/>
            <person name="LaButti K."/>
            <person name="Larrondo L.F."/>
            <person name="Lindquist E."/>
            <person name="Ling A."/>
            <person name="Lombard V."/>
            <person name="Lucas S."/>
            <person name="Lundell T."/>
            <person name="Martin R."/>
            <person name="McLaughlin D.J."/>
            <person name="Morgenstern I."/>
            <person name="Morin E."/>
            <person name="Murat C."/>
            <person name="Nagy L.G."/>
            <person name="Nolan M."/>
            <person name="Ohm R.A."/>
            <person name="Patyshakuliyeva A."/>
            <person name="Rokas A."/>
            <person name="Ruiz-Duenas F.J."/>
            <person name="Sabat G."/>
            <person name="Salamov A."/>
            <person name="Samejima M."/>
            <person name="Schmutz J."/>
            <person name="Slot J.C."/>
            <person name="St John F."/>
            <person name="Stenlid J."/>
            <person name="Sun H."/>
            <person name="Sun S."/>
            <person name="Syed K."/>
            <person name="Tsang A."/>
            <person name="Wiebenga A."/>
            <person name="Young D."/>
            <person name="Pisabarro A."/>
            <person name="Eastwood D.C."/>
            <person name="Martin F."/>
            <person name="Cullen D."/>
            <person name="Grigoriev I.V."/>
            <person name="Hibbett D.S."/>
        </authorList>
    </citation>
    <scope>NUCLEOTIDE SEQUENCE [LARGE SCALE GENOMIC DNA]</scope>
    <source>
        <strain evidence="2 3">ATCC 11539</strain>
    </source>
</reference>
<dbReference type="EMBL" id="KB469296">
    <property type="protein sequence ID" value="EPQ60531.1"/>
    <property type="molecule type" value="Genomic_DNA"/>
</dbReference>
<dbReference type="Proteomes" id="UP000030669">
    <property type="component" value="Unassembled WGS sequence"/>
</dbReference>
<feature type="compositionally biased region" description="Acidic residues" evidence="1">
    <location>
        <begin position="152"/>
        <end position="161"/>
    </location>
</feature>
<protein>
    <submittedName>
        <fullName evidence="2">Uncharacterized protein</fullName>
    </submittedName>
</protein>
<name>S7QLU9_GLOTA</name>
<feature type="region of interest" description="Disordered" evidence="1">
    <location>
        <begin position="1"/>
        <end position="35"/>
    </location>
</feature>
<gene>
    <name evidence="2" type="ORF">GLOTRDRAFT_135203</name>
</gene>
<proteinExistence type="predicted"/>
<feature type="region of interest" description="Disordered" evidence="1">
    <location>
        <begin position="96"/>
        <end position="164"/>
    </location>
</feature>
<dbReference type="STRING" id="670483.S7QLU9"/>
<dbReference type="AlphaFoldDB" id="S7QLU9"/>
<dbReference type="GeneID" id="19303274"/>
<dbReference type="OrthoDB" id="10251155at2759"/>
<dbReference type="OMA" id="WIRGVEA"/>
<keyword evidence="3" id="KW-1185">Reference proteome</keyword>
<evidence type="ECO:0000313" key="2">
    <source>
        <dbReference type="EMBL" id="EPQ60531.1"/>
    </source>
</evidence>
<evidence type="ECO:0000313" key="3">
    <source>
        <dbReference type="Proteomes" id="UP000030669"/>
    </source>
</evidence>
<evidence type="ECO:0000256" key="1">
    <source>
        <dbReference type="SAM" id="MobiDB-lite"/>
    </source>
</evidence>
<accession>S7QLU9</accession>
<dbReference type="HOGENOM" id="CLU_100707_0_0_1"/>
<feature type="region of interest" description="Disordered" evidence="1">
    <location>
        <begin position="188"/>
        <end position="212"/>
    </location>
</feature>